<keyword evidence="1" id="KW-0812">Transmembrane</keyword>
<geneLocation type="mitochondrion" evidence="2"/>
<gene>
    <name evidence="2" type="ORF">ABT39_MTgene5136</name>
</gene>
<dbReference type="AlphaFoldDB" id="A0A117NHB9"/>
<name>A0A117NHB9_PICGL</name>
<keyword evidence="1" id="KW-0472">Membrane</keyword>
<reference evidence="2" key="1">
    <citation type="journal article" date="2015" name="Genome Biol. Evol.">
        <title>Organellar Genomes of White Spruce (Picea glauca): Assembly and Annotation.</title>
        <authorList>
            <person name="Jackman S.D."/>
            <person name="Warren R.L."/>
            <person name="Gibb E.A."/>
            <person name="Vandervalk B.P."/>
            <person name="Mohamadi H."/>
            <person name="Chu J."/>
            <person name="Raymond A."/>
            <person name="Pleasance S."/>
            <person name="Coope R."/>
            <person name="Wildung M.R."/>
            <person name="Ritland C.E."/>
            <person name="Bousquet J."/>
            <person name="Jones S.J."/>
            <person name="Bohlmann J."/>
            <person name="Birol I."/>
        </authorList>
    </citation>
    <scope>NUCLEOTIDE SEQUENCE [LARGE SCALE GENOMIC DNA]</scope>
    <source>
        <tissue evidence="2">Flushing bud</tissue>
    </source>
</reference>
<feature type="transmembrane region" description="Helical" evidence="1">
    <location>
        <begin position="24"/>
        <end position="45"/>
    </location>
</feature>
<keyword evidence="1" id="KW-1133">Transmembrane helix</keyword>
<protein>
    <submittedName>
        <fullName evidence="2">Uncharacterized protein</fullName>
    </submittedName>
</protein>
<evidence type="ECO:0000256" key="1">
    <source>
        <dbReference type="SAM" id="Phobius"/>
    </source>
</evidence>
<keyword evidence="2" id="KW-0496">Mitochondrion</keyword>
<proteinExistence type="predicted"/>
<dbReference type="EMBL" id="LKAM01000006">
    <property type="protein sequence ID" value="KUM48140.1"/>
    <property type="molecule type" value="Genomic_DNA"/>
</dbReference>
<sequence length="76" mass="8200">MTFFSRVQLGSFPFRDWPALSNLIGNRVASLISLISFLGIGLSLCGCSRIQILIHPPALAGCSRGLSLLLPLVYLP</sequence>
<evidence type="ECO:0000313" key="2">
    <source>
        <dbReference type="EMBL" id="KUM48140.1"/>
    </source>
</evidence>
<comment type="caution">
    <text evidence="2">The sequence shown here is derived from an EMBL/GenBank/DDBJ whole genome shotgun (WGS) entry which is preliminary data.</text>
</comment>
<accession>A0A117NHB9</accession>
<organism evidence="2">
    <name type="scientific">Picea glauca</name>
    <name type="common">White spruce</name>
    <name type="synonym">Pinus glauca</name>
    <dbReference type="NCBI Taxonomy" id="3330"/>
    <lineage>
        <taxon>Eukaryota</taxon>
        <taxon>Viridiplantae</taxon>
        <taxon>Streptophyta</taxon>
        <taxon>Embryophyta</taxon>
        <taxon>Tracheophyta</taxon>
        <taxon>Spermatophyta</taxon>
        <taxon>Pinopsida</taxon>
        <taxon>Pinidae</taxon>
        <taxon>Conifers I</taxon>
        <taxon>Pinales</taxon>
        <taxon>Pinaceae</taxon>
        <taxon>Picea</taxon>
    </lineage>
</organism>